<organism evidence="2">
    <name type="scientific">Arundo donax</name>
    <name type="common">Giant reed</name>
    <name type="synonym">Donax arundinaceus</name>
    <dbReference type="NCBI Taxonomy" id="35708"/>
    <lineage>
        <taxon>Eukaryota</taxon>
        <taxon>Viridiplantae</taxon>
        <taxon>Streptophyta</taxon>
        <taxon>Embryophyta</taxon>
        <taxon>Tracheophyta</taxon>
        <taxon>Spermatophyta</taxon>
        <taxon>Magnoliopsida</taxon>
        <taxon>Liliopsida</taxon>
        <taxon>Poales</taxon>
        <taxon>Poaceae</taxon>
        <taxon>PACMAD clade</taxon>
        <taxon>Arundinoideae</taxon>
        <taxon>Arundineae</taxon>
        <taxon>Arundo</taxon>
    </lineage>
</organism>
<feature type="signal peptide" evidence="1">
    <location>
        <begin position="1"/>
        <end position="25"/>
    </location>
</feature>
<accession>A0A0A9H1N8</accession>
<proteinExistence type="predicted"/>
<evidence type="ECO:0000313" key="2">
    <source>
        <dbReference type="EMBL" id="JAE29714.1"/>
    </source>
</evidence>
<reference evidence="2" key="1">
    <citation type="submission" date="2014-09" db="EMBL/GenBank/DDBJ databases">
        <authorList>
            <person name="Magalhaes I.L.F."/>
            <person name="Oliveira U."/>
            <person name="Santos F.R."/>
            <person name="Vidigal T.H.D.A."/>
            <person name="Brescovit A.D."/>
            <person name="Santos A.J."/>
        </authorList>
    </citation>
    <scope>NUCLEOTIDE SEQUENCE</scope>
    <source>
        <tissue evidence="2">Shoot tissue taken approximately 20 cm above the soil surface</tissue>
    </source>
</reference>
<feature type="chain" id="PRO_5002046453" evidence="1">
    <location>
        <begin position="26"/>
        <end position="52"/>
    </location>
</feature>
<protein>
    <submittedName>
        <fullName evidence="2">Uncharacterized protein</fullName>
    </submittedName>
</protein>
<name>A0A0A9H1N8_ARUDO</name>
<dbReference type="EMBL" id="GBRH01168182">
    <property type="protein sequence ID" value="JAE29714.1"/>
    <property type="molecule type" value="Transcribed_RNA"/>
</dbReference>
<dbReference type="AlphaFoldDB" id="A0A0A9H1N8"/>
<keyword evidence="1" id="KW-0732">Signal</keyword>
<sequence>MSSSARDWFCSIFLSSWLMVRSSLRRMMCALLSKHVTPAKRGQLAHSWRWGL</sequence>
<evidence type="ECO:0000256" key="1">
    <source>
        <dbReference type="SAM" id="SignalP"/>
    </source>
</evidence>
<reference evidence="2" key="2">
    <citation type="journal article" date="2015" name="Data Brief">
        <title>Shoot transcriptome of the giant reed, Arundo donax.</title>
        <authorList>
            <person name="Barrero R.A."/>
            <person name="Guerrero F.D."/>
            <person name="Moolhuijzen P."/>
            <person name="Goolsby J.A."/>
            <person name="Tidwell J."/>
            <person name="Bellgard S.E."/>
            <person name="Bellgard M.I."/>
        </authorList>
    </citation>
    <scope>NUCLEOTIDE SEQUENCE</scope>
    <source>
        <tissue evidence="2">Shoot tissue taken approximately 20 cm above the soil surface</tissue>
    </source>
</reference>